<evidence type="ECO:0000256" key="11">
    <source>
        <dbReference type="ARBA" id="ARBA00023136"/>
    </source>
</evidence>
<keyword evidence="11" id="KW-0472">Membrane</keyword>
<evidence type="ECO:0000256" key="3">
    <source>
        <dbReference type="ARBA" id="ARBA00005005"/>
    </source>
</evidence>
<dbReference type="PROSITE" id="PS00455">
    <property type="entry name" value="AMP_BINDING"/>
    <property type="match status" value="1"/>
</dbReference>
<keyword evidence="9" id="KW-0460">Magnesium</keyword>
<comment type="subcellular location">
    <subcellularLocation>
        <location evidence="2">Membrane</location>
        <topology evidence="2">Peripheral membrane protein</topology>
    </subcellularLocation>
</comment>
<keyword evidence="18" id="KW-1185">Reference proteome</keyword>
<reference evidence="17 18" key="1">
    <citation type="submission" date="2016-10" db="EMBL/GenBank/DDBJ databases">
        <authorList>
            <person name="Varghese N."/>
            <person name="Submissions S."/>
        </authorList>
    </citation>
    <scope>NUCLEOTIDE SEQUENCE [LARGE SCALE GENOMIC DNA]</scope>
    <source>
        <strain evidence="17 18">DSM 1361</strain>
    </source>
</reference>
<evidence type="ECO:0000256" key="1">
    <source>
        <dbReference type="ARBA" id="ARBA00001946"/>
    </source>
</evidence>
<feature type="domain" description="AMP-binding enzyme C-terminal" evidence="16">
    <location>
        <begin position="476"/>
        <end position="550"/>
    </location>
</feature>
<keyword evidence="7" id="KW-0276">Fatty acid metabolism</keyword>
<evidence type="ECO:0000256" key="10">
    <source>
        <dbReference type="ARBA" id="ARBA00023098"/>
    </source>
</evidence>
<accession>A0A662ZKM5</accession>
<dbReference type="FunFam" id="3.40.50.12780:FF:000003">
    <property type="entry name" value="Long-chain-fatty-acid--CoA ligase FadD"/>
    <property type="match status" value="1"/>
</dbReference>
<evidence type="ECO:0000256" key="6">
    <source>
        <dbReference type="ARBA" id="ARBA00022741"/>
    </source>
</evidence>
<dbReference type="GO" id="GO:0004467">
    <property type="term" value="F:long-chain fatty acid-CoA ligase activity"/>
    <property type="evidence" value="ECO:0007669"/>
    <property type="project" value="UniProtKB-EC"/>
</dbReference>
<evidence type="ECO:0000256" key="2">
    <source>
        <dbReference type="ARBA" id="ARBA00004170"/>
    </source>
</evidence>
<dbReference type="GO" id="GO:0005524">
    <property type="term" value="F:ATP binding"/>
    <property type="evidence" value="ECO:0007669"/>
    <property type="project" value="UniProtKB-KW"/>
</dbReference>
<keyword evidence="6" id="KW-0547">Nucleotide-binding</keyword>
<organism evidence="17 18">
    <name type="scientific">Ruminobacter amylophilus</name>
    <dbReference type="NCBI Taxonomy" id="867"/>
    <lineage>
        <taxon>Bacteria</taxon>
        <taxon>Pseudomonadati</taxon>
        <taxon>Pseudomonadota</taxon>
        <taxon>Gammaproteobacteria</taxon>
        <taxon>Aeromonadales</taxon>
        <taxon>Succinivibrionaceae</taxon>
        <taxon>Ruminobacter</taxon>
    </lineage>
</organism>
<protein>
    <recommendedName>
        <fullName evidence="13">Long-chain-fatty-acid--CoA ligase</fullName>
        <ecNumber evidence="12">6.2.1.3</ecNumber>
    </recommendedName>
    <alternativeName>
        <fullName evidence="14">Long-chain acyl-CoA synthetase</fullName>
    </alternativeName>
</protein>
<evidence type="ECO:0000256" key="13">
    <source>
        <dbReference type="ARBA" id="ARBA00039545"/>
    </source>
</evidence>
<dbReference type="CDD" id="cd05936">
    <property type="entry name" value="FC-FACS_FadD_like"/>
    <property type="match status" value="1"/>
</dbReference>
<evidence type="ECO:0000256" key="5">
    <source>
        <dbReference type="ARBA" id="ARBA00022598"/>
    </source>
</evidence>
<evidence type="ECO:0000313" key="17">
    <source>
        <dbReference type="EMBL" id="SFP62851.1"/>
    </source>
</evidence>
<comment type="similarity">
    <text evidence="4">Belongs to the ATP-dependent AMP-binding enzyme family.</text>
</comment>
<dbReference type="Pfam" id="PF13193">
    <property type="entry name" value="AMP-binding_C"/>
    <property type="match status" value="1"/>
</dbReference>
<evidence type="ECO:0000259" key="15">
    <source>
        <dbReference type="Pfam" id="PF00501"/>
    </source>
</evidence>
<comment type="cofactor">
    <cofactor evidence="1">
        <name>Mg(2+)</name>
        <dbReference type="ChEBI" id="CHEBI:18420"/>
    </cofactor>
</comment>
<dbReference type="RefSeq" id="WP_093143182.1">
    <property type="nucleotide sequence ID" value="NZ_FOXF01000045.1"/>
</dbReference>
<evidence type="ECO:0000256" key="12">
    <source>
        <dbReference type="ARBA" id="ARBA00026121"/>
    </source>
</evidence>
<dbReference type="InterPro" id="IPR042099">
    <property type="entry name" value="ANL_N_sf"/>
</dbReference>
<gene>
    <name evidence="17" type="ORF">SAMN02910344_01911</name>
</gene>
<dbReference type="InterPro" id="IPR025110">
    <property type="entry name" value="AMP-bd_C"/>
</dbReference>
<dbReference type="AlphaFoldDB" id="A0A662ZKM5"/>
<proteinExistence type="inferred from homology"/>
<feature type="domain" description="AMP-dependent synthetase/ligase" evidence="15">
    <location>
        <begin position="34"/>
        <end position="425"/>
    </location>
</feature>
<evidence type="ECO:0000256" key="8">
    <source>
        <dbReference type="ARBA" id="ARBA00022840"/>
    </source>
</evidence>
<dbReference type="EC" id="6.2.1.3" evidence="12"/>
<keyword evidence="5" id="KW-0436">Ligase</keyword>
<dbReference type="OrthoDB" id="9803968at2"/>
<comment type="pathway">
    <text evidence="3">Lipid metabolism; fatty acid beta-oxidation.</text>
</comment>
<dbReference type="InterPro" id="IPR050237">
    <property type="entry name" value="ATP-dep_AMP-bd_enzyme"/>
</dbReference>
<evidence type="ECO:0000256" key="9">
    <source>
        <dbReference type="ARBA" id="ARBA00022842"/>
    </source>
</evidence>
<name>A0A662ZKM5_9GAMM</name>
<dbReference type="PANTHER" id="PTHR43767">
    <property type="entry name" value="LONG-CHAIN-FATTY-ACID--COA LIGASE"/>
    <property type="match status" value="1"/>
</dbReference>
<dbReference type="Pfam" id="PF00501">
    <property type="entry name" value="AMP-binding"/>
    <property type="match status" value="1"/>
</dbReference>
<dbReference type="InterPro" id="IPR000873">
    <property type="entry name" value="AMP-dep_synth/lig_dom"/>
</dbReference>
<evidence type="ECO:0000313" key="18">
    <source>
        <dbReference type="Proteomes" id="UP000243745"/>
    </source>
</evidence>
<evidence type="ECO:0000256" key="4">
    <source>
        <dbReference type="ARBA" id="ARBA00006432"/>
    </source>
</evidence>
<dbReference type="InterPro" id="IPR045851">
    <property type="entry name" value="AMP-bd_C_sf"/>
</dbReference>
<dbReference type="EMBL" id="FOXF01000045">
    <property type="protein sequence ID" value="SFP62851.1"/>
    <property type="molecule type" value="Genomic_DNA"/>
</dbReference>
<dbReference type="Gene3D" id="3.30.300.30">
    <property type="match status" value="1"/>
</dbReference>
<dbReference type="PANTHER" id="PTHR43767:SF8">
    <property type="entry name" value="LONG-CHAIN-FATTY-ACID--COA LIGASE"/>
    <property type="match status" value="1"/>
</dbReference>
<dbReference type="SUPFAM" id="SSF56801">
    <property type="entry name" value="Acetyl-CoA synthetase-like"/>
    <property type="match status" value="1"/>
</dbReference>
<keyword evidence="10" id="KW-0443">Lipid metabolism</keyword>
<dbReference type="InterPro" id="IPR020845">
    <property type="entry name" value="AMP-binding_CS"/>
</dbReference>
<dbReference type="FunFam" id="3.30.300.30:FF:000006">
    <property type="entry name" value="Long-chain-fatty-acid--CoA ligase FadD"/>
    <property type="match status" value="1"/>
</dbReference>
<keyword evidence="8" id="KW-0067">ATP-binding</keyword>
<sequence>MDNQNNKPWIKAYPEGVSPTVDTGLFNSLVDMFEFSIEKFRDRPALYSLGTSLTYAQLDHKARCFAAYLQCELHVKPGDHIALMLPNIIQYPVALFGSLLAGAVIVNVNPMYTPRELVHQLNDSKAKIIIVISNFASTLQKSLPETPGVEHVIITSLGDECGAIKGYFINFFAKYLKRIVPRYHIPDAITYKHVMMAGEEYPYTRPIIKSDELAFLQYTGGTTGTAKGAMLTHGNILANVEQAWGMYHSRLNEGEELIVTAIPLYHVFALCINCMFCTRIGAGSLLILDARNIKGFVKELASYEPTIITGVNTLFNALINNEDFCNMHLSKLKLTIGGGTSVQKGVEIKWFTHTGLHILEGYGLTECSPLVAVCPYNVEEYTGTIGVPVPSTDVIILDKDNHRITDVDVPGELLVRGPQVMKGYYGREVATQKVFFGEYLKTGDVACWANTSGYIRLVDRKKDMILVSGFNVYPSEIEDVIMLHPNVLEVAAIGVPSRHSGESVKVFIVRKNKSLTEDMIKTMCRKHLTAYKVPKHIEFRDSLPKTNVGKIMRKELREAEYRKLGISVSDQNQEEKKVQKEKAE</sequence>
<evidence type="ECO:0000259" key="16">
    <source>
        <dbReference type="Pfam" id="PF13193"/>
    </source>
</evidence>
<evidence type="ECO:0000256" key="7">
    <source>
        <dbReference type="ARBA" id="ARBA00022832"/>
    </source>
</evidence>
<dbReference type="Gene3D" id="3.40.50.12780">
    <property type="entry name" value="N-terminal domain of ligase-like"/>
    <property type="match status" value="1"/>
</dbReference>
<dbReference type="Proteomes" id="UP000243745">
    <property type="component" value="Unassembled WGS sequence"/>
</dbReference>
<dbReference type="GO" id="GO:0016020">
    <property type="term" value="C:membrane"/>
    <property type="evidence" value="ECO:0007669"/>
    <property type="project" value="UniProtKB-SubCell"/>
</dbReference>
<evidence type="ECO:0000256" key="14">
    <source>
        <dbReference type="ARBA" id="ARBA00042773"/>
    </source>
</evidence>